<evidence type="ECO:0000256" key="6">
    <source>
        <dbReference type="ARBA" id="ARBA00023082"/>
    </source>
</evidence>
<dbReference type="GO" id="GO:0000428">
    <property type="term" value="C:DNA-directed RNA polymerase complex"/>
    <property type="evidence" value="ECO:0007669"/>
    <property type="project" value="UniProtKB-KW"/>
</dbReference>
<evidence type="ECO:0000256" key="5">
    <source>
        <dbReference type="ARBA" id="ARBA00023015"/>
    </source>
</evidence>
<dbReference type="GO" id="GO:0001216">
    <property type="term" value="F:DNA-binding transcription activator activity"/>
    <property type="evidence" value="ECO:0007669"/>
    <property type="project" value="InterPro"/>
</dbReference>
<dbReference type="PROSITE" id="PS00718">
    <property type="entry name" value="SIGMA54_2"/>
    <property type="match status" value="1"/>
</dbReference>
<evidence type="ECO:0000256" key="8">
    <source>
        <dbReference type="ARBA" id="ARBA00023163"/>
    </source>
</evidence>
<dbReference type="EMBL" id="LGUE01000005">
    <property type="protein sequence ID" value="KON83757.1"/>
    <property type="molecule type" value="Genomic_DNA"/>
</dbReference>
<keyword evidence="3" id="KW-0808">Transferase</keyword>
<dbReference type="GO" id="GO:0016987">
    <property type="term" value="F:sigma factor activity"/>
    <property type="evidence" value="ECO:0007669"/>
    <property type="project" value="UniProtKB-KW"/>
</dbReference>
<dbReference type="Gene3D" id="1.10.10.1330">
    <property type="entry name" value="RNA polymerase sigma-54 factor, core-binding domain"/>
    <property type="match status" value="1"/>
</dbReference>
<reference evidence="12" key="1">
    <citation type="submission" date="2015-07" db="EMBL/GenBank/DDBJ databases">
        <title>Fjat-14235 jcm11544.</title>
        <authorList>
            <person name="Liu B."/>
            <person name="Wang J."/>
            <person name="Zhu Y."/>
            <person name="Liu G."/>
            <person name="Chen Q."/>
            <person name="Chen Z."/>
            <person name="Lan J."/>
            <person name="Che J."/>
            <person name="Ge C."/>
            <person name="Shi H."/>
            <person name="Pan Z."/>
            <person name="Liu X."/>
        </authorList>
    </citation>
    <scope>NUCLEOTIDE SEQUENCE [LARGE SCALE GENOMIC DNA]</scope>
    <source>
        <strain evidence="12">JCM 11544</strain>
    </source>
</reference>
<evidence type="ECO:0000259" key="9">
    <source>
        <dbReference type="Pfam" id="PF04552"/>
    </source>
</evidence>
<name>A0A0M0G2C2_9BACI</name>
<keyword evidence="2" id="KW-0240">DNA-directed RNA polymerase</keyword>
<dbReference type="RefSeq" id="WP_053429167.1">
    <property type="nucleotide sequence ID" value="NZ_LGUE01000005.1"/>
</dbReference>
<keyword evidence="6" id="KW-0731">Sigma factor</keyword>
<dbReference type="Pfam" id="PF00309">
    <property type="entry name" value="Sigma54_AID"/>
    <property type="match status" value="1"/>
</dbReference>
<dbReference type="STRING" id="189381.GCA_900166615_02150"/>
<keyword evidence="5" id="KW-0805">Transcription regulation</keyword>
<feature type="domain" description="RNA polymerase sigma factor 54 core-binding" evidence="10">
    <location>
        <begin position="67"/>
        <end position="249"/>
    </location>
</feature>
<keyword evidence="7" id="KW-0238">DNA-binding</keyword>
<accession>A0A0M0G2C2</accession>
<dbReference type="GO" id="GO:0003677">
    <property type="term" value="F:DNA binding"/>
    <property type="evidence" value="ECO:0007669"/>
    <property type="project" value="UniProtKB-KW"/>
</dbReference>
<dbReference type="PRINTS" id="PR00045">
    <property type="entry name" value="SIGMA54FCT"/>
</dbReference>
<evidence type="ECO:0000313" key="12">
    <source>
        <dbReference type="Proteomes" id="UP000037405"/>
    </source>
</evidence>
<dbReference type="GO" id="GO:0006352">
    <property type="term" value="P:DNA-templated transcription initiation"/>
    <property type="evidence" value="ECO:0007669"/>
    <property type="project" value="InterPro"/>
</dbReference>
<comment type="caution">
    <text evidence="11">The sequence shown here is derived from an EMBL/GenBank/DDBJ whole genome shotgun (WGS) entry which is preliminary data.</text>
</comment>
<dbReference type="OrthoDB" id="9814402at2"/>
<evidence type="ECO:0000313" key="11">
    <source>
        <dbReference type="EMBL" id="KON83757.1"/>
    </source>
</evidence>
<keyword evidence="8" id="KW-0804">Transcription</keyword>
<dbReference type="InterPro" id="IPR038709">
    <property type="entry name" value="RpoN_core-bd_sf"/>
</dbReference>
<evidence type="ECO:0000259" key="10">
    <source>
        <dbReference type="Pfam" id="PF04963"/>
    </source>
</evidence>
<gene>
    <name evidence="11" type="ORF">AF331_16450</name>
</gene>
<dbReference type="Pfam" id="PF04963">
    <property type="entry name" value="Sigma54_CBD"/>
    <property type="match status" value="1"/>
</dbReference>
<dbReference type="InterPro" id="IPR000394">
    <property type="entry name" value="RNA_pol_sigma_54"/>
</dbReference>
<comment type="similarity">
    <text evidence="1">Belongs to the sigma-54 factor family.</text>
</comment>
<evidence type="ECO:0000256" key="7">
    <source>
        <dbReference type="ARBA" id="ARBA00023125"/>
    </source>
</evidence>
<evidence type="ECO:0000256" key="4">
    <source>
        <dbReference type="ARBA" id="ARBA00022695"/>
    </source>
</evidence>
<dbReference type="InterPro" id="IPR007046">
    <property type="entry name" value="RNA_pol_sigma_54_core-bd"/>
</dbReference>
<dbReference type="PATRIC" id="fig|189381.12.peg.4282"/>
<dbReference type="PANTHER" id="PTHR32248:SF4">
    <property type="entry name" value="RNA POLYMERASE SIGMA-54 FACTOR"/>
    <property type="match status" value="1"/>
</dbReference>
<proteinExistence type="inferred from homology"/>
<dbReference type="Pfam" id="PF04552">
    <property type="entry name" value="Sigma54_DBD"/>
    <property type="match status" value="1"/>
</dbReference>
<keyword evidence="12" id="KW-1185">Reference proteome</keyword>
<sequence>MNLSAGLFQQQQQKLQMTQQLSQAITILQYSTMELNDYLESKAMENPLIQLKPPKRKLTEWQDFVSDTAVSLSEVLLIQLNLKSLTDNERKCVEELIYSLDGNGYLHIERDQFLEKYKLGEEALDEMISLVQSLEPAGIGARSLQECIYLQLDRRWEVPDFVLAIVSEHFQAFADRKWKEIAKTLGLELKQVQAAADFITQCNPRPGSAYAKDFSHYIVPELNVRVKGDDVTVALYDGTSITVTLNKEYTDFLGHHPDRDTESYIKEKKQEFEWLVQSLRQRNQTMLKVGKAIVEKQRGFFLQGPGHLQPLTLKQIAEEVGAHESTISRAVRGKYVQTPYGVFELKNFFTAAIRAVDTDEETVSAGTVKKELQELVNQEDKRKPLSDQKLVALLTDKGCDVSRRTVAKYRDQLGIPSSTKRKRYE</sequence>
<protein>
    <recommendedName>
        <fullName evidence="13">RNA polymerase sigma-54 factor</fullName>
    </recommendedName>
</protein>
<keyword evidence="4" id="KW-0548">Nucleotidyltransferase</keyword>
<evidence type="ECO:0000256" key="3">
    <source>
        <dbReference type="ARBA" id="ARBA00022679"/>
    </source>
</evidence>
<dbReference type="InterPro" id="IPR007634">
    <property type="entry name" value="RNA_pol_sigma_54_DNA-bd"/>
</dbReference>
<dbReference type="PROSITE" id="PS50044">
    <property type="entry name" value="SIGMA54_3"/>
    <property type="match status" value="1"/>
</dbReference>
<dbReference type="NCBIfam" id="TIGR02395">
    <property type="entry name" value="rpoN_sigma"/>
    <property type="match status" value="1"/>
</dbReference>
<dbReference type="Gene3D" id="1.10.10.60">
    <property type="entry name" value="Homeodomain-like"/>
    <property type="match status" value="1"/>
</dbReference>
<dbReference type="PROSITE" id="PS00717">
    <property type="entry name" value="SIGMA54_1"/>
    <property type="match status" value="1"/>
</dbReference>
<dbReference type="AlphaFoldDB" id="A0A0M0G2C2"/>
<dbReference type="PANTHER" id="PTHR32248">
    <property type="entry name" value="RNA POLYMERASE SIGMA-54 FACTOR"/>
    <property type="match status" value="1"/>
</dbReference>
<dbReference type="GO" id="GO:0016779">
    <property type="term" value="F:nucleotidyltransferase activity"/>
    <property type="evidence" value="ECO:0007669"/>
    <property type="project" value="UniProtKB-KW"/>
</dbReference>
<dbReference type="PIRSF" id="PIRSF000774">
    <property type="entry name" value="RpoN"/>
    <property type="match status" value="1"/>
</dbReference>
<dbReference type="Proteomes" id="UP000037405">
    <property type="component" value="Unassembled WGS sequence"/>
</dbReference>
<evidence type="ECO:0000256" key="2">
    <source>
        <dbReference type="ARBA" id="ARBA00022478"/>
    </source>
</evidence>
<organism evidence="11 12">
    <name type="scientific">Rossellomorea marisflavi</name>
    <dbReference type="NCBI Taxonomy" id="189381"/>
    <lineage>
        <taxon>Bacteria</taxon>
        <taxon>Bacillati</taxon>
        <taxon>Bacillota</taxon>
        <taxon>Bacilli</taxon>
        <taxon>Bacillales</taxon>
        <taxon>Bacillaceae</taxon>
        <taxon>Rossellomorea</taxon>
    </lineage>
</organism>
<evidence type="ECO:0000256" key="1">
    <source>
        <dbReference type="ARBA" id="ARBA00008798"/>
    </source>
</evidence>
<feature type="domain" description="RNA polymerase sigma factor 54 DNA-binding" evidence="9">
    <location>
        <begin position="263"/>
        <end position="423"/>
    </location>
</feature>
<evidence type="ECO:0008006" key="13">
    <source>
        <dbReference type="Google" id="ProtNLM"/>
    </source>
</evidence>